<dbReference type="EMBL" id="CP068985">
    <property type="protein sequence ID" value="QYC43853.1"/>
    <property type="molecule type" value="Genomic_DNA"/>
</dbReference>
<protein>
    <submittedName>
        <fullName evidence="2">Uncharacterized protein</fullName>
    </submittedName>
</protein>
<feature type="compositionally biased region" description="Pro residues" evidence="1">
    <location>
        <begin position="183"/>
        <end position="195"/>
    </location>
</feature>
<keyword evidence="3" id="KW-1185">Reference proteome</keyword>
<organism evidence="2 3">
    <name type="scientific">Nonomuraea coxensis DSM 45129</name>
    <dbReference type="NCBI Taxonomy" id="1122611"/>
    <lineage>
        <taxon>Bacteria</taxon>
        <taxon>Bacillati</taxon>
        <taxon>Actinomycetota</taxon>
        <taxon>Actinomycetes</taxon>
        <taxon>Streptosporangiales</taxon>
        <taxon>Streptosporangiaceae</taxon>
        <taxon>Nonomuraea</taxon>
    </lineage>
</organism>
<evidence type="ECO:0000313" key="3">
    <source>
        <dbReference type="Proteomes" id="UP000824681"/>
    </source>
</evidence>
<evidence type="ECO:0000256" key="1">
    <source>
        <dbReference type="SAM" id="MobiDB-lite"/>
    </source>
</evidence>
<proteinExistence type="predicted"/>
<feature type="compositionally biased region" description="Gly residues" evidence="1">
    <location>
        <begin position="143"/>
        <end position="152"/>
    </location>
</feature>
<feature type="compositionally biased region" description="Polar residues" evidence="1">
    <location>
        <begin position="220"/>
        <end position="231"/>
    </location>
</feature>
<dbReference type="Proteomes" id="UP000824681">
    <property type="component" value="Chromosome"/>
</dbReference>
<reference evidence="2 3" key="1">
    <citation type="journal article" date="2021" name="ACS Chem. Biol.">
        <title>Genomic-Led Discovery of a Novel Glycopeptide Antibiotic by Nonomuraea coxensis DSM 45129.</title>
        <authorList>
            <person name="Yushchuk O."/>
            <person name="Vior N.M."/>
            <person name="Andreo-Vidal A."/>
            <person name="Berini F."/>
            <person name="Ruckert C."/>
            <person name="Busche T."/>
            <person name="Binda E."/>
            <person name="Kalinowski J."/>
            <person name="Truman A.W."/>
            <person name="Marinelli F."/>
        </authorList>
    </citation>
    <scope>NUCLEOTIDE SEQUENCE [LARGE SCALE GENOMIC DNA]</scope>
    <source>
        <strain evidence="2 3">DSM 45129</strain>
    </source>
</reference>
<accession>A0ABX8U827</accession>
<name>A0ABX8U827_9ACTN</name>
<feature type="region of interest" description="Disordered" evidence="1">
    <location>
        <begin position="178"/>
        <end position="275"/>
    </location>
</feature>
<feature type="region of interest" description="Disordered" evidence="1">
    <location>
        <begin position="111"/>
        <end position="157"/>
    </location>
</feature>
<gene>
    <name evidence="2" type="ORF">Nocox_31360</name>
</gene>
<sequence length="275" mass="29558">MDNHGAVTETQGVVNYIGVTTRCCGPTVEASDHERKLSGTVPPKSLISTRVPGEARRVASESVTPLADRHGGEQTSQRYRTPQRARAPRHFPWSKALLRRETHPKWAFLTHGPLLRRPRPRPFSQSPAPEAPTREWRGAKGAARGGLPGTGWPGARCSRHAARDARFPMRCPGRAVRGMLPGHPSPSPCVRPPSCPLSTGASRTTGRRPPAAQRATAATSLGTYNRSPGRTTRSDKPLRRMIASATARESSPSDSASATSRNVSPSRTSTHGSPA</sequence>
<feature type="compositionally biased region" description="Low complexity" evidence="1">
    <location>
        <begin position="203"/>
        <end position="219"/>
    </location>
</feature>
<feature type="region of interest" description="Disordered" evidence="1">
    <location>
        <begin position="36"/>
        <end position="88"/>
    </location>
</feature>
<evidence type="ECO:0000313" key="2">
    <source>
        <dbReference type="EMBL" id="QYC43853.1"/>
    </source>
</evidence>
<feature type="compositionally biased region" description="Low complexity" evidence="1">
    <location>
        <begin position="247"/>
        <end position="260"/>
    </location>
</feature>
<feature type="compositionally biased region" description="Polar residues" evidence="1">
    <location>
        <begin position="261"/>
        <end position="275"/>
    </location>
</feature>